<name>A0A0F9CW81_9ZZZZ</name>
<accession>A0A0F9CW81</accession>
<evidence type="ECO:0000313" key="2">
    <source>
        <dbReference type="EMBL" id="KKL09901.1"/>
    </source>
</evidence>
<dbReference type="Pfam" id="PF10686">
    <property type="entry name" value="YAcAr"/>
    <property type="match status" value="1"/>
</dbReference>
<evidence type="ECO:0000259" key="1">
    <source>
        <dbReference type="Pfam" id="PF10686"/>
    </source>
</evidence>
<dbReference type="AlphaFoldDB" id="A0A0F9CW81"/>
<feature type="domain" description="YspA cpYpsA-related SLOG" evidence="1">
    <location>
        <begin position="1"/>
        <end position="67"/>
    </location>
</feature>
<comment type="caution">
    <text evidence="2">The sequence shown here is derived from an EMBL/GenBank/DDBJ whole genome shotgun (WGS) entry which is preliminary data.</text>
</comment>
<gene>
    <name evidence="2" type="ORF">LCGC14_2561220</name>
</gene>
<organism evidence="2">
    <name type="scientific">marine sediment metagenome</name>
    <dbReference type="NCBI Taxonomy" id="412755"/>
    <lineage>
        <taxon>unclassified sequences</taxon>
        <taxon>metagenomes</taxon>
        <taxon>ecological metagenomes</taxon>
    </lineage>
</organism>
<proteinExistence type="predicted"/>
<reference evidence="2" key="1">
    <citation type="journal article" date="2015" name="Nature">
        <title>Complex archaea that bridge the gap between prokaryotes and eukaryotes.</title>
        <authorList>
            <person name="Spang A."/>
            <person name="Saw J.H."/>
            <person name="Jorgensen S.L."/>
            <person name="Zaremba-Niedzwiedzka K."/>
            <person name="Martijn J."/>
            <person name="Lind A.E."/>
            <person name="van Eijk R."/>
            <person name="Schleper C."/>
            <person name="Guy L."/>
            <person name="Ettema T.J."/>
        </authorList>
    </citation>
    <scope>NUCLEOTIDE SEQUENCE</scope>
</reference>
<protein>
    <recommendedName>
        <fullName evidence="1">YspA cpYpsA-related SLOG domain-containing protein</fullName>
    </recommendedName>
</protein>
<dbReference type="EMBL" id="LAZR01042281">
    <property type="protein sequence ID" value="KKL09901.1"/>
    <property type="molecule type" value="Genomic_DNA"/>
</dbReference>
<dbReference type="InterPro" id="IPR019627">
    <property type="entry name" value="YAcAr"/>
</dbReference>
<sequence>MRVLICGSRNWDDPGWIRQALSAIVANSPNGVEVIEGEARGADTIARAVAEELELKVHQFPANWSKYGRSAGPIRNRQMLVEGKPDLVLAFHKDLLNSKGTKNMVVQAENARIPTWRCTDGAKQLAIRVLEAAEEVTP</sequence>